<dbReference type="Proteomes" id="UP000823860">
    <property type="component" value="Unassembled WGS sequence"/>
</dbReference>
<reference evidence="5" key="1">
    <citation type="journal article" date="2021" name="PeerJ">
        <title>Extensive microbial diversity within the chicken gut microbiome revealed by metagenomics and culture.</title>
        <authorList>
            <person name="Gilroy R."/>
            <person name="Ravi A."/>
            <person name="Getino M."/>
            <person name="Pursley I."/>
            <person name="Horton D.L."/>
            <person name="Alikhan N.F."/>
            <person name="Baker D."/>
            <person name="Gharbi K."/>
            <person name="Hall N."/>
            <person name="Watson M."/>
            <person name="Adriaenssens E.M."/>
            <person name="Foster-Nyarko E."/>
            <person name="Jarju S."/>
            <person name="Secka A."/>
            <person name="Antonio M."/>
            <person name="Oren A."/>
            <person name="Chaudhuri R.R."/>
            <person name="La Ragione R."/>
            <person name="Hildebrand F."/>
            <person name="Pallen M.J."/>
        </authorList>
    </citation>
    <scope>NUCLEOTIDE SEQUENCE</scope>
    <source>
        <strain evidence="5">ChiHecec1B25-7008</strain>
    </source>
</reference>
<dbReference type="InterPro" id="IPR005650">
    <property type="entry name" value="BlaI_family"/>
</dbReference>
<dbReference type="Pfam" id="PF03965">
    <property type="entry name" value="Penicillinase_R"/>
    <property type="match status" value="1"/>
</dbReference>
<reference evidence="5" key="2">
    <citation type="submission" date="2021-04" db="EMBL/GenBank/DDBJ databases">
        <authorList>
            <person name="Gilroy R."/>
        </authorList>
    </citation>
    <scope>NUCLEOTIDE SEQUENCE</scope>
    <source>
        <strain evidence="5">ChiHecec1B25-7008</strain>
    </source>
</reference>
<dbReference type="GO" id="GO:0045892">
    <property type="term" value="P:negative regulation of DNA-templated transcription"/>
    <property type="evidence" value="ECO:0007669"/>
    <property type="project" value="InterPro"/>
</dbReference>
<dbReference type="AlphaFoldDB" id="A0A9D2KUP1"/>
<dbReference type="Gene3D" id="1.10.10.10">
    <property type="entry name" value="Winged helix-like DNA-binding domain superfamily/Winged helix DNA-binding domain"/>
    <property type="match status" value="1"/>
</dbReference>
<dbReference type="SUPFAM" id="SSF46785">
    <property type="entry name" value="Winged helix' DNA-binding domain"/>
    <property type="match status" value="1"/>
</dbReference>
<evidence type="ECO:0000256" key="2">
    <source>
        <dbReference type="ARBA" id="ARBA00023015"/>
    </source>
</evidence>
<keyword evidence="3" id="KW-0238">DNA-binding</keyword>
<organism evidence="5 6">
    <name type="scientific">Candidatus Bacteroides intestinavium</name>
    <dbReference type="NCBI Taxonomy" id="2838469"/>
    <lineage>
        <taxon>Bacteria</taxon>
        <taxon>Pseudomonadati</taxon>
        <taxon>Bacteroidota</taxon>
        <taxon>Bacteroidia</taxon>
        <taxon>Bacteroidales</taxon>
        <taxon>Bacteroidaceae</taxon>
        <taxon>Bacteroides</taxon>
    </lineage>
</organism>
<evidence type="ECO:0000313" key="6">
    <source>
        <dbReference type="Proteomes" id="UP000823860"/>
    </source>
</evidence>
<dbReference type="EMBL" id="DWZE01000126">
    <property type="protein sequence ID" value="HJA84319.1"/>
    <property type="molecule type" value="Genomic_DNA"/>
</dbReference>
<name>A0A9D2KUP1_9BACE</name>
<dbReference type="Gene3D" id="1.10.4040.10">
    <property type="entry name" value="Penicillinase repressor domain"/>
    <property type="match status" value="1"/>
</dbReference>
<sequence length="120" mass="14350">MEKLTRQEEEVMLHIWALKECFIKDILARYDEPKPPYTTLASIVSNLKRKEYVKLTRVGNTYLYTPLISEQEYKRTFMSGFVRNYFENSYKEMVSFFAKEQKISADDLQDILQMIEKGKE</sequence>
<keyword evidence="2" id="KW-0805">Transcription regulation</keyword>
<evidence type="ECO:0000256" key="4">
    <source>
        <dbReference type="ARBA" id="ARBA00023163"/>
    </source>
</evidence>
<comment type="similarity">
    <text evidence="1">Belongs to the BlaI transcriptional regulatory family.</text>
</comment>
<evidence type="ECO:0000313" key="5">
    <source>
        <dbReference type="EMBL" id="HJA84319.1"/>
    </source>
</evidence>
<evidence type="ECO:0000256" key="1">
    <source>
        <dbReference type="ARBA" id="ARBA00011046"/>
    </source>
</evidence>
<keyword evidence="4" id="KW-0804">Transcription</keyword>
<proteinExistence type="inferred from homology"/>
<dbReference type="InterPro" id="IPR036390">
    <property type="entry name" value="WH_DNA-bd_sf"/>
</dbReference>
<accession>A0A9D2KUP1</accession>
<protein>
    <submittedName>
        <fullName evidence="5">BlaI/MecI/CopY family transcriptional regulator</fullName>
    </submittedName>
</protein>
<dbReference type="PIRSF" id="PIRSF019455">
    <property type="entry name" value="CopR_AtkY"/>
    <property type="match status" value="1"/>
</dbReference>
<dbReference type="GO" id="GO:0003677">
    <property type="term" value="F:DNA binding"/>
    <property type="evidence" value="ECO:0007669"/>
    <property type="project" value="UniProtKB-KW"/>
</dbReference>
<comment type="caution">
    <text evidence="5">The sequence shown here is derived from an EMBL/GenBank/DDBJ whole genome shotgun (WGS) entry which is preliminary data.</text>
</comment>
<evidence type="ECO:0000256" key="3">
    <source>
        <dbReference type="ARBA" id="ARBA00023125"/>
    </source>
</evidence>
<gene>
    <name evidence="5" type="ORF">H9785_10180</name>
</gene>
<dbReference type="InterPro" id="IPR036388">
    <property type="entry name" value="WH-like_DNA-bd_sf"/>
</dbReference>